<feature type="compositionally biased region" description="Polar residues" evidence="1">
    <location>
        <begin position="12"/>
        <end position="24"/>
    </location>
</feature>
<dbReference type="AlphaFoldDB" id="A0A1B6DWE3"/>
<feature type="non-terminal residue" evidence="2">
    <location>
        <position position="1"/>
    </location>
</feature>
<gene>
    <name evidence="2" type="ORF">g.44558</name>
</gene>
<organism evidence="2">
    <name type="scientific">Clastoptera arizonana</name>
    <name type="common">Arizona spittle bug</name>
    <dbReference type="NCBI Taxonomy" id="38151"/>
    <lineage>
        <taxon>Eukaryota</taxon>
        <taxon>Metazoa</taxon>
        <taxon>Ecdysozoa</taxon>
        <taxon>Arthropoda</taxon>
        <taxon>Hexapoda</taxon>
        <taxon>Insecta</taxon>
        <taxon>Pterygota</taxon>
        <taxon>Neoptera</taxon>
        <taxon>Paraneoptera</taxon>
        <taxon>Hemiptera</taxon>
        <taxon>Auchenorrhyncha</taxon>
        <taxon>Cercopoidea</taxon>
        <taxon>Clastopteridae</taxon>
        <taxon>Clastoptera</taxon>
    </lineage>
</organism>
<accession>A0A1B6DWE3</accession>
<feature type="region of interest" description="Disordered" evidence="1">
    <location>
        <begin position="1"/>
        <end position="113"/>
    </location>
</feature>
<reference evidence="2" key="1">
    <citation type="submission" date="2015-12" db="EMBL/GenBank/DDBJ databases">
        <title>De novo transcriptome assembly of four potential Pierce s Disease insect vectors from Arizona vineyards.</title>
        <authorList>
            <person name="Tassone E.E."/>
        </authorList>
    </citation>
    <scope>NUCLEOTIDE SEQUENCE</scope>
</reference>
<proteinExistence type="predicted"/>
<dbReference type="EMBL" id="GEDC01007303">
    <property type="protein sequence ID" value="JAS29995.1"/>
    <property type="molecule type" value="Transcribed_RNA"/>
</dbReference>
<feature type="non-terminal residue" evidence="2">
    <location>
        <position position="113"/>
    </location>
</feature>
<name>A0A1B6DWE3_9HEMI</name>
<feature type="compositionally biased region" description="Low complexity" evidence="1">
    <location>
        <begin position="92"/>
        <end position="106"/>
    </location>
</feature>
<protein>
    <submittedName>
        <fullName evidence="2">Uncharacterized protein</fullName>
    </submittedName>
</protein>
<evidence type="ECO:0000313" key="2">
    <source>
        <dbReference type="EMBL" id="JAS29995.1"/>
    </source>
</evidence>
<evidence type="ECO:0000256" key="1">
    <source>
        <dbReference type="SAM" id="MobiDB-lite"/>
    </source>
</evidence>
<sequence>ANLERMVGRRGSLQSNLPATTKSIRPSLHRGGSLSAPEKSPAFERKRGGTLKCSVKNLMRLGKQRPPRDSTPLLNDVAKSGSEKESYVPRPSSASSFSSDNESTSSLMPDLST</sequence>